<dbReference type="InterPro" id="IPR008271">
    <property type="entry name" value="Ser/Thr_kinase_AS"/>
</dbReference>
<protein>
    <recommendedName>
        <fullName evidence="1">non-specific serine/threonine protein kinase</fullName>
        <ecNumber evidence="1">2.7.11.1</ecNumber>
    </recommendedName>
</protein>
<keyword evidence="4 8" id="KW-0547">Nucleotide-binding</keyword>
<evidence type="ECO:0000256" key="2">
    <source>
        <dbReference type="ARBA" id="ARBA00022527"/>
    </source>
</evidence>
<dbReference type="InterPro" id="IPR001680">
    <property type="entry name" value="WD40_rpt"/>
</dbReference>
<dbReference type="SUPFAM" id="SSF63829">
    <property type="entry name" value="Calcium-dependent phosphotriesterase"/>
    <property type="match status" value="1"/>
</dbReference>
<feature type="domain" description="Protein kinase" evidence="10">
    <location>
        <begin position="9"/>
        <end position="272"/>
    </location>
</feature>
<dbReference type="Proteomes" id="UP000321577">
    <property type="component" value="Unassembled WGS sequence"/>
</dbReference>
<organism evidence="11 12">
    <name type="scientific">Brevifollis gellanilyticus</name>
    <dbReference type="NCBI Taxonomy" id="748831"/>
    <lineage>
        <taxon>Bacteria</taxon>
        <taxon>Pseudomonadati</taxon>
        <taxon>Verrucomicrobiota</taxon>
        <taxon>Verrucomicrobiia</taxon>
        <taxon>Verrucomicrobiales</taxon>
        <taxon>Verrucomicrobiaceae</taxon>
    </lineage>
</organism>
<dbReference type="EC" id="2.7.11.1" evidence="1"/>
<dbReference type="Pfam" id="PF00069">
    <property type="entry name" value="Pkinase"/>
    <property type="match status" value="1"/>
</dbReference>
<dbReference type="EMBL" id="BKAG01000003">
    <property type="protein sequence ID" value="GEP41402.1"/>
    <property type="molecule type" value="Genomic_DNA"/>
</dbReference>
<dbReference type="GO" id="GO:0005524">
    <property type="term" value="F:ATP binding"/>
    <property type="evidence" value="ECO:0007669"/>
    <property type="project" value="UniProtKB-UniRule"/>
</dbReference>
<keyword evidence="9" id="KW-0472">Membrane</keyword>
<dbReference type="InterPro" id="IPR015943">
    <property type="entry name" value="WD40/YVTN_repeat-like_dom_sf"/>
</dbReference>
<evidence type="ECO:0000313" key="11">
    <source>
        <dbReference type="EMBL" id="GEP41402.1"/>
    </source>
</evidence>
<dbReference type="SMART" id="SM00320">
    <property type="entry name" value="WD40"/>
    <property type="match status" value="5"/>
</dbReference>
<dbReference type="PROSITE" id="PS00107">
    <property type="entry name" value="PROTEIN_KINASE_ATP"/>
    <property type="match status" value="1"/>
</dbReference>
<reference evidence="11 12" key="1">
    <citation type="submission" date="2019-07" db="EMBL/GenBank/DDBJ databases">
        <title>Whole genome shotgun sequence of Brevifollis gellanilyticus NBRC 108608.</title>
        <authorList>
            <person name="Hosoyama A."/>
            <person name="Uohara A."/>
            <person name="Ohji S."/>
            <person name="Ichikawa N."/>
        </authorList>
    </citation>
    <scope>NUCLEOTIDE SEQUENCE [LARGE SCALE GENOMIC DNA]</scope>
    <source>
        <strain evidence="11 12">NBRC 108608</strain>
    </source>
</reference>
<evidence type="ECO:0000256" key="6">
    <source>
        <dbReference type="ARBA" id="ARBA00022840"/>
    </source>
</evidence>
<evidence type="ECO:0000256" key="1">
    <source>
        <dbReference type="ARBA" id="ARBA00012513"/>
    </source>
</evidence>
<evidence type="ECO:0000256" key="4">
    <source>
        <dbReference type="ARBA" id="ARBA00022741"/>
    </source>
</evidence>
<dbReference type="Gene3D" id="3.30.200.20">
    <property type="entry name" value="Phosphorylase Kinase, domain 1"/>
    <property type="match status" value="1"/>
</dbReference>
<feature type="repeat" description="WD" evidence="7">
    <location>
        <begin position="504"/>
        <end position="545"/>
    </location>
</feature>
<gene>
    <name evidence="11" type="ORF">BGE01nite_06930</name>
</gene>
<evidence type="ECO:0000256" key="5">
    <source>
        <dbReference type="ARBA" id="ARBA00022777"/>
    </source>
</evidence>
<comment type="caution">
    <text evidence="11">The sequence shown here is derived from an EMBL/GenBank/DDBJ whole genome shotgun (WGS) entry which is preliminary data.</text>
</comment>
<dbReference type="CDD" id="cd14014">
    <property type="entry name" value="STKc_PknB_like"/>
    <property type="match status" value="1"/>
</dbReference>
<feature type="binding site" evidence="8">
    <location>
        <position position="38"/>
    </location>
    <ligand>
        <name>ATP</name>
        <dbReference type="ChEBI" id="CHEBI:30616"/>
    </ligand>
</feature>
<evidence type="ECO:0000256" key="8">
    <source>
        <dbReference type="PROSITE-ProRule" id="PRU10141"/>
    </source>
</evidence>
<keyword evidence="6 8" id="KW-0067">ATP-binding</keyword>
<evidence type="ECO:0000259" key="10">
    <source>
        <dbReference type="PROSITE" id="PS50011"/>
    </source>
</evidence>
<name>A0A512M3U2_9BACT</name>
<dbReference type="InterPro" id="IPR011009">
    <property type="entry name" value="Kinase-like_dom_sf"/>
</dbReference>
<accession>A0A512M3U2</accession>
<dbReference type="InterPro" id="IPR017441">
    <property type="entry name" value="Protein_kinase_ATP_BS"/>
</dbReference>
<keyword evidence="12" id="KW-1185">Reference proteome</keyword>
<dbReference type="SUPFAM" id="SSF69322">
    <property type="entry name" value="Tricorn protease domain 2"/>
    <property type="match status" value="1"/>
</dbReference>
<dbReference type="PROSITE" id="PS50082">
    <property type="entry name" value="WD_REPEATS_2"/>
    <property type="match status" value="1"/>
</dbReference>
<proteinExistence type="predicted"/>
<dbReference type="SMART" id="SM00220">
    <property type="entry name" value="S_TKc"/>
    <property type="match status" value="1"/>
</dbReference>
<dbReference type="PANTHER" id="PTHR43289">
    <property type="entry name" value="MITOGEN-ACTIVATED PROTEIN KINASE KINASE KINASE 20-RELATED"/>
    <property type="match status" value="1"/>
</dbReference>
<keyword evidence="7" id="KW-0853">WD repeat</keyword>
<sequence length="899" mass="99281">MPWAQLSGCELYEEIGRGGMGVVYRARQRALDRIVAVKVLLRAQFAGDEERERFQREAQAAARLRHPGIVGIFDVGEDDGVPWFSMDYIPGKSLEQLVREHPMDAHEAARCVKKVAEALQHAHEHGVLHRDLKPSNILLDAKKAPRITDFGIAHIATGGTSSARLTRTGQALGSPGYAAPEQALNGSAEVRTDVYGLGSLLYHLLTGRPPFQGPTLDAILVQLRENDPLSPRKLNPSVPADLETICLKCLHKQPEGRYSTATAVADELSRFLEGNPILARPLGPLGKGWRWMRRHPAMAAMLTIIALLTASIIGGSLAFAQHQARLEHRSSLLSEARALRQTRVAGNRTDALEKLREAWEIAPSVEIRTEAIACLALPEIRMPRQETVTVPNLSRSADGRFIAVFENGDIVVREAASEKERVRLPNQKSGSLMKLDDHGTRIAIAEPKSKSLKLISLADQQVLAVCEHPLHLHSLDWSGDLIATGCDNRFIYIWDDQGTLKHRLTGHESPMIQVAFRPRGQELASTAADAHVRLWHAARGVEIVRRETRHLKHRAIWWSEDGASLFGVSEEGETEVFAVEDSPCLQLLAPPQEEPHSENLGSADFSPDGRLAVVMDEESARLWDFTNGRLIHRMPKQAGQWLSGLFSADGQQLWTCGWAKELHVQKLQTNAFGDISLSEPKRMMPGAGSLLREASADGRWMMMSNNGIGQFIVKATTGDTTLRIKHPGTLAAAISTDGGWLITSSYQTPGARVWSLPAGKLMHTLCANDTVMQTTLLGRDRIILKTSGGNRLFRTQGWTEERALPAKLRLQSMTTSPDGRWLATLGDNDVRLLETRQFKEVLRLTLPAHVGWLGECHLVFDAEARHLLVHTALGSVARWDLQALRESLKKSGIPVHEGD</sequence>
<dbReference type="PANTHER" id="PTHR43289:SF6">
    <property type="entry name" value="SERINE_THREONINE-PROTEIN KINASE NEKL-3"/>
    <property type="match status" value="1"/>
</dbReference>
<dbReference type="InterPro" id="IPR000719">
    <property type="entry name" value="Prot_kinase_dom"/>
</dbReference>
<evidence type="ECO:0000256" key="3">
    <source>
        <dbReference type="ARBA" id="ARBA00022679"/>
    </source>
</evidence>
<keyword evidence="3" id="KW-0808">Transferase</keyword>
<feature type="transmembrane region" description="Helical" evidence="9">
    <location>
        <begin position="297"/>
        <end position="320"/>
    </location>
</feature>
<dbReference type="SUPFAM" id="SSF56112">
    <property type="entry name" value="Protein kinase-like (PK-like)"/>
    <property type="match status" value="1"/>
</dbReference>
<dbReference type="Pfam" id="PF00400">
    <property type="entry name" value="WD40"/>
    <property type="match status" value="1"/>
</dbReference>
<dbReference type="Gene3D" id="2.130.10.10">
    <property type="entry name" value="YVTN repeat-like/Quinoprotein amine dehydrogenase"/>
    <property type="match status" value="3"/>
</dbReference>
<dbReference type="GO" id="GO:0004674">
    <property type="term" value="F:protein serine/threonine kinase activity"/>
    <property type="evidence" value="ECO:0007669"/>
    <property type="project" value="UniProtKB-KW"/>
</dbReference>
<keyword evidence="9" id="KW-0812">Transmembrane</keyword>
<dbReference type="AlphaFoldDB" id="A0A512M3U2"/>
<keyword evidence="5" id="KW-0418">Kinase</keyword>
<dbReference type="Gene3D" id="1.10.510.10">
    <property type="entry name" value="Transferase(Phosphotransferase) domain 1"/>
    <property type="match status" value="1"/>
</dbReference>
<evidence type="ECO:0000256" key="9">
    <source>
        <dbReference type="SAM" id="Phobius"/>
    </source>
</evidence>
<dbReference type="PROSITE" id="PS00108">
    <property type="entry name" value="PROTEIN_KINASE_ST"/>
    <property type="match status" value="1"/>
</dbReference>
<keyword evidence="2" id="KW-0723">Serine/threonine-protein kinase</keyword>
<dbReference type="FunFam" id="1.10.510.10:FF:000021">
    <property type="entry name" value="Serine/threonine protein kinase"/>
    <property type="match status" value="1"/>
</dbReference>
<dbReference type="PROSITE" id="PS50294">
    <property type="entry name" value="WD_REPEATS_REGION"/>
    <property type="match status" value="1"/>
</dbReference>
<dbReference type="PROSITE" id="PS50011">
    <property type="entry name" value="PROTEIN_KINASE_DOM"/>
    <property type="match status" value="1"/>
</dbReference>
<evidence type="ECO:0000313" key="12">
    <source>
        <dbReference type="Proteomes" id="UP000321577"/>
    </source>
</evidence>
<keyword evidence="9" id="KW-1133">Transmembrane helix</keyword>
<evidence type="ECO:0000256" key="7">
    <source>
        <dbReference type="PROSITE-ProRule" id="PRU00221"/>
    </source>
</evidence>